<dbReference type="RefSeq" id="WP_121255988.1">
    <property type="nucleotide sequence ID" value="NZ_RBIL01000002.1"/>
</dbReference>
<protein>
    <submittedName>
        <fullName evidence="4">Osmoprotectant transport system substrate-binding protein</fullName>
    </submittedName>
</protein>
<dbReference type="CDD" id="cd13528">
    <property type="entry name" value="PBP2_osmoprotectants"/>
    <property type="match status" value="1"/>
</dbReference>
<evidence type="ECO:0000313" key="5">
    <source>
        <dbReference type="Proteomes" id="UP000278962"/>
    </source>
</evidence>
<feature type="region of interest" description="Disordered" evidence="1">
    <location>
        <begin position="25"/>
        <end position="52"/>
    </location>
</feature>
<dbReference type="InterPro" id="IPR007210">
    <property type="entry name" value="ABC_Gly_betaine_transp_sub-bd"/>
</dbReference>
<dbReference type="GO" id="GO:0022857">
    <property type="term" value="F:transmembrane transporter activity"/>
    <property type="evidence" value="ECO:0007669"/>
    <property type="project" value="InterPro"/>
</dbReference>
<dbReference type="GO" id="GO:0043190">
    <property type="term" value="C:ATP-binding cassette (ABC) transporter complex"/>
    <property type="evidence" value="ECO:0007669"/>
    <property type="project" value="InterPro"/>
</dbReference>
<organism evidence="4 5">
    <name type="scientific">Solirubrobacter pauli</name>
    <dbReference type="NCBI Taxonomy" id="166793"/>
    <lineage>
        <taxon>Bacteria</taxon>
        <taxon>Bacillati</taxon>
        <taxon>Actinomycetota</taxon>
        <taxon>Thermoleophilia</taxon>
        <taxon>Solirubrobacterales</taxon>
        <taxon>Solirubrobacteraceae</taxon>
        <taxon>Solirubrobacter</taxon>
    </lineage>
</organism>
<dbReference type="Gene3D" id="3.40.190.10">
    <property type="entry name" value="Periplasmic binding protein-like II"/>
    <property type="match status" value="1"/>
</dbReference>
<sequence length="329" mass="35406">MRRAPYLLATAFASLALGLAACGDEEEPATPAGETEATPSATAEASGQITSNPDNAKITLTIGSKNFTEQKVLGEIYAQGLAAAGYTTKTDLNLGDQDAALAALKAGEISAYPEYTGTALTVFFGKDAADLPKDPQAAYEEAKADFEKEGLTAFPPTPFTSSNEVAVTKETADKYGLKNISDLSKVADQLTLYGTSECRKRMDCLLGLEEVYGLKFKKFTPVSPDQRHEVLQSSRADVSIVYTTDPQIKRNNEVLLEDDKGMFPPYNPVLVMKAETAEQAGPDLAKTIDLIQKPLTDDAMQELDARVDLDKKEPADVAKEYLSETGLVK</sequence>
<dbReference type="OrthoDB" id="9781705at2"/>
<feature type="compositionally biased region" description="Low complexity" evidence="1">
    <location>
        <begin position="29"/>
        <end position="47"/>
    </location>
</feature>
<dbReference type="Proteomes" id="UP000278962">
    <property type="component" value="Unassembled WGS sequence"/>
</dbReference>
<dbReference type="Gene3D" id="3.40.190.120">
    <property type="entry name" value="Osmoprotection protein (prox), domain 2"/>
    <property type="match status" value="1"/>
</dbReference>
<dbReference type="Pfam" id="PF04069">
    <property type="entry name" value="OpuAC"/>
    <property type="match status" value="1"/>
</dbReference>
<dbReference type="SUPFAM" id="SSF53850">
    <property type="entry name" value="Periplasmic binding protein-like II"/>
    <property type="match status" value="1"/>
</dbReference>
<feature type="chain" id="PRO_5025073223" evidence="2">
    <location>
        <begin position="24"/>
        <end position="329"/>
    </location>
</feature>
<gene>
    <name evidence="4" type="ORF">C8N24_5456</name>
</gene>
<keyword evidence="2" id="KW-0732">Signal</keyword>
<comment type="caution">
    <text evidence="4">The sequence shown here is derived from an EMBL/GenBank/DDBJ whole genome shotgun (WGS) entry which is preliminary data.</text>
</comment>
<name>A0A660L2A2_9ACTN</name>
<keyword evidence="5" id="KW-1185">Reference proteome</keyword>
<dbReference type="PROSITE" id="PS51257">
    <property type="entry name" value="PROKAR_LIPOPROTEIN"/>
    <property type="match status" value="1"/>
</dbReference>
<evidence type="ECO:0000256" key="2">
    <source>
        <dbReference type="SAM" id="SignalP"/>
    </source>
</evidence>
<reference evidence="4 5" key="1">
    <citation type="submission" date="2018-10" db="EMBL/GenBank/DDBJ databases">
        <title>Genomic Encyclopedia of Archaeal and Bacterial Type Strains, Phase II (KMG-II): from individual species to whole genera.</title>
        <authorList>
            <person name="Goeker M."/>
        </authorList>
    </citation>
    <scope>NUCLEOTIDE SEQUENCE [LARGE SCALE GENOMIC DNA]</scope>
    <source>
        <strain evidence="4 5">DSM 14954</strain>
    </source>
</reference>
<dbReference type="EMBL" id="RBIL01000002">
    <property type="protein sequence ID" value="RKQ87435.1"/>
    <property type="molecule type" value="Genomic_DNA"/>
</dbReference>
<evidence type="ECO:0000313" key="4">
    <source>
        <dbReference type="EMBL" id="RKQ87435.1"/>
    </source>
</evidence>
<evidence type="ECO:0000256" key="1">
    <source>
        <dbReference type="SAM" id="MobiDB-lite"/>
    </source>
</evidence>
<evidence type="ECO:0000259" key="3">
    <source>
        <dbReference type="Pfam" id="PF04069"/>
    </source>
</evidence>
<feature type="domain" description="ABC-type glycine betaine transport system substrate-binding" evidence="3">
    <location>
        <begin position="59"/>
        <end position="324"/>
    </location>
</feature>
<feature type="signal peptide" evidence="2">
    <location>
        <begin position="1"/>
        <end position="23"/>
    </location>
</feature>
<proteinExistence type="predicted"/>
<accession>A0A660L2A2</accession>
<dbReference type="AlphaFoldDB" id="A0A660L2A2"/>